<keyword evidence="3" id="KW-0813">Transport</keyword>
<dbReference type="eggNOG" id="KOG1305">
    <property type="taxonomic scope" value="Eukaryota"/>
</dbReference>
<feature type="transmembrane region" description="Helical" evidence="9">
    <location>
        <begin position="431"/>
        <end position="455"/>
    </location>
</feature>
<comment type="subcellular location">
    <subcellularLocation>
        <location evidence="1">Membrane</location>
        <topology evidence="1">Multi-pass membrane protein</topology>
    </subcellularLocation>
</comment>
<evidence type="ECO:0000256" key="7">
    <source>
        <dbReference type="ARBA" id="ARBA00023136"/>
    </source>
</evidence>
<dbReference type="FunCoup" id="K3WTE9">
    <property type="interactions" value="2"/>
</dbReference>
<dbReference type="InterPro" id="IPR013057">
    <property type="entry name" value="AA_transpt_TM"/>
</dbReference>
<feature type="transmembrane region" description="Helical" evidence="9">
    <location>
        <begin position="85"/>
        <end position="108"/>
    </location>
</feature>
<dbReference type="EMBL" id="GL376619">
    <property type="status" value="NOT_ANNOTATED_CDS"/>
    <property type="molecule type" value="Genomic_DNA"/>
</dbReference>
<name>K3WTE9_GLOUD</name>
<comment type="similarity">
    <text evidence="2">Belongs to the amino acid/polyamine transporter 2 family.</text>
</comment>
<accession>K3WTE9</accession>
<dbReference type="HOGENOM" id="CLU_595053_0_0_1"/>
<dbReference type="Gene3D" id="1.20.1740.10">
    <property type="entry name" value="Amino acid/polyamine transporter I"/>
    <property type="match status" value="1"/>
</dbReference>
<dbReference type="AlphaFoldDB" id="K3WTE9"/>
<proteinExistence type="inferred from homology"/>
<feature type="transmembrane region" description="Helical" evidence="9">
    <location>
        <begin position="467"/>
        <end position="488"/>
    </location>
</feature>
<dbReference type="VEuPathDB" id="FungiDB:PYU1_G008227"/>
<feature type="transmembrane region" description="Helical" evidence="9">
    <location>
        <begin position="405"/>
        <end position="425"/>
    </location>
</feature>
<keyword evidence="6 9" id="KW-1133">Transmembrane helix</keyword>
<evidence type="ECO:0000256" key="9">
    <source>
        <dbReference type="SAM" id="Phobius"/>
    </source>
</evidence>
<evidence type="ECO:0000256" key="1">
    <source>
        <dbReference type="ARBA" id="ARBA00004141"/>
    </source>
</evidence>
<dbReference type="Proteomes" id="UP000019132">
    <property type="component" value="Unassembled WGS sequence"/>
</dbReference>
<dbReference type="PANTHER" id="PTHR22950:SF458">
    <property type="entry name" value="SODIUM-COUPLED NEUTRAL AMINO ACID TRANSPORTER 11-RELATED"/>
    <property type="match status" value="1"/>
</dbReference>
<organism evidence="11 12">
    <name type="scientific">Globisporangium ultimum (strain ATCC 200006 / CBS 805.95 / DAOM BR144)</name>
    <name type="common">Pythium ultimum</name>
    <dbReference type="NCBI Taxonomy" id="431595"/>
    <lineage>
        <taxon>Eukaryota</taxon>
        <taxon>Sar</taxon>
        <taxon>Stramenopiles</taxon>
        <taxon>Oomycota</taxon>
        <taxon>Peronosporomycetes</taxon>
        <taxon>Pythiales</taxon>
        <taxon>Pythiaceae</taxon>
        <taxon>Globisporangium</taxon>
    </lineage>
</organism>
<evidence type="ECO:0000256" key="5">
    <source>
        <dbReference type="ARBA" id="ARBA00022970"/>
    </source>
</evidence>
<feature type="transmembrane region" description="Helical" evidence="9">
    <location>
        <begin position="59"/>
        <end position="79"/>
    </location>
</feature>
<evidence type="ECO:0000256" key="2">
    <source>
        <dbReference type="ARBA" id="ARBA00008066"/>
    </source>
</evidence>
<keyword evidence="5" id="KW-0029">Amino-acid transport</keyword>
<dbReference type="InParanoid" id="K3WTE9"/>
<dbReference type="STRING" id="431595.K3WTE9"/>
<reference evidence="11" key="3">
    <citation type="submission" date="2015-02" db="UniProtKB">
        <authorList>
            <consortium name="EnsemblProtists"/>
        </authorList>
    </citation>
    <scope>IDENTIFICATION</scope>
    <source>
        <strain evidence="11">DAOM BR144</strain>
    </source>
</reference>
<evidence type="ECO:0000256" key="4">
    <source>
        <dbReference type="ARBA" id="ARBA00022692"/>
    </source>
</evidence>
<keyword evidence="4 9" id="KW-0812">Transmembrane</keyword>
<feature type="transmembrane region" description="Helical" evidence="9">
    <location>
        <begin position="172"/>
        <end position="190"/>
    </location>
</feature>
<feature type="domain" description="Amino acid transporter transmembrane" evidence="10">
    <location>
        <begin position="53"/>
        <end position="488"/>
    </location>
</feature>
<evidence type="ECO:0000256" key="3">
    <source>
        <dbReference type="ARBA" id="ARBA00022448"/>
    </source>
</evidence>
<dbReference type="PIRSF" id="PIRSF006060">
    <property type="entry name" value="AA_transporter"/>
    <property type="match status" value="1"/>
</dbReference>
<dbReference type="OMA" id="SFPIVTC"/>
<feature type="transmembrane region" description="Helical" evidence="9">
    <location>
        <begin position="129"/>
        <end position="152"/>
    </location>
</feature>
<reference evidence="12" key="1">
    <citation type="journal article" date="2010" name="Genome Biol.">
        <title>Genome sequence of the necrotrophic plant pathogen Pythium ultimum reveals original pathogenicity mechanisms and effector repertoire.</title>
        <authorList>
            <person name="Levesque C.A."/>
            <person name="Brouwer H."/>
            <person name="Cano L."/>
            <person name="Hamilton J.P."/>
            <person name="Holt C."/>
            <person name="Huitema E."/>
            <person name="Raffaele S."/>
            <person name="Robideau G.P."/>
            <person name="Thines M."/>
            <person name="Win J."/>
            <person name="Zerillo M.M."/>
            <person name="Beakes G.W."/>
            <person name="Boore J.L."/>
            <person name="Busam D."/>
            <person name="Dumas B."/>
            <person name="Ferriera S."/>
            <person name="Fuerstenberg S.I."/>
            <person name="Gachon C.M."/>
            <person name="Gaulin E."/>
            <person name="Govers F."/>
            <person name="Grenville-Briggs L."/>
            <person name="Horner N."/>
            <person name="Hostetler J."/>
            <person name="Jiang R.H."/>
            <person name="Johnson J."/>
            <person name="Krajaejun T."/>
            <person name="Lin H."/>
            <person name="Meijer H.J."/>
            <person name="Moore B."/>
            <person name="Morris P."/>
            <person name="Phuntmart V."/>
            <person name="Puiu D."/>
            <person name="Shetty J."/>
            <person name="Stajich J.E."/>
            <person name="Tripathy S."/>
            <person name="Wawra S."/>
            <person name="van West P."/>
            <person name="Whitty B.R."/>
            <person name="Coutinho P.M."/>
            <person name="Henrissat B."/>
            <person name="Martin F."/>
            <person name="Thomas P.D."/>
            <person name="Tyler B.M."/>
            <person name="De Vries R.P."/>
            <person name="Kamoun S."/>
            <person name="Yandell M."/>
            <person name="Tisserat N."/>
            <person name="Buell C.R."/>
        </authorList>
    </citation>
    <scope>NUCLEOTIDE SEQUENCE</scope>
    <source>
        <strain evidence="12">DAOM:BR144</strain>
    </source>
</reference>
<dbReference type="PANTHER" id="PTHR22950">
    <property type="entry name" value="AMINO ACID TRANSPORTER"/>
    <property type="match status" value="1"/>
</dbReference>
<evidence type="ECO:0000313" key="12">
    <source>
        <dbReference type="Proteomes" id="UP000019132"/>
    </source>
</evidence>
<feature type="compositionally biased region" description="Polar residues" evidence="8">
    <location>
        <begin position="1"/>
        <end position="17"/>
    </location>
</feature>
<reference evidence="12" key="2">
    <citation type="submission" date="2010-04" db="EMBL/GenBank/DDBJ databases">
        <authorList>
            <person name="Buell R."/>
            <person name="Hamilton J."/>
            <person name="Hostetler J."/>
        </authorList>
    </citation>
    <scope>NUCLEOTIDE SEQUENCE [LARGE SCALE GENOMIC DNA]</scope>
    <source>
        <strain evidence="12">DAOM:BR144</strain>
    </source>
</reference>
<feature type="transmembrane region" description="Helical" evidence="9">
    <location>
        <begin position="202"/>
        <end position="220"/>
    </location>
</feature>
<feature type="transmembrane region" description="Helical" evidence="9">
    <location>
        <begin position="252"/>
        <end position="272"/>
    </location>
</feature>
<dbReference type="GO" id="GO:0015179">
    <property type="term" value="F:L-amino acid transmembrane transporter activity"/>
    <property type="evidence" value="ECO:0007669"/>
    <property type="project" value="TreeGrafter"/>
</dbReference>
<feature type="transmembrane region" description="Helical" evidence="9">
    <location>
        <begin position="292"/>
        <end position="310"/>
    </location>
</feature>
<feature type="transmembrane region" description="Helical" evidence="9">
    <location>
        <begin position="330"/>
        <end position="350"/>
    </location>
</feature>
<dbReference type="EnsemblProtists" id="PYU1_T008243">
    <property type="protein sequence ID" value="PYU1_T008243"/>
    <property type="gene ID" value="PYU1_G008227"/>
</dbReference>
<evidence type="ECO:0000259" key="10">
    <source>
        <dbReference type="Pfam" id="PF01490"/>
    </source>
</evidence>
<protein>
    <recommendedName>
        <fullName evidence="10">Amino acid transporter transmembrane domain-containing protein</fullName>
    </recommendedName>
</protein>
<evidence type="ECO:0000313" key="11">
    <source>
        <dbReference type="EnsemblProtists" id="PYU1_T008243"/>
    </source>
</evidence>
<evidence type="ECO:0000256" key="6">
    <source>
        <dbReference type="ARBA" id="ARBA00022989"/>
    </source>
</evidence>
<evidence type="ECO:0000256" key="8">
    <source>
        <dbReference type="SAM" id="MobiDB-lite"/>
    </source>
</evidence>
<dbReference type="GO" id="GO:0016020">
    <property type="term" value="C:membrane"/>
    <property type="evidence" value="ECO:0007669"/>
    <property type="project" value="UniProtKB-SubCell"/>
</dbReference>
<keyword evidence="12" id="KW-1185">Reference proteome</keyword>
<dbReference type="Pfam" id="PF01490">
    <property type="entry name" value="Aa_trans"/>
    <property type="match status" value="1"/>
</dbReference>
<keyword evidence="7 9" id="KW-0472">Membrane</keyword>
<sequence>MASSSSTDAPPRQSSSLEAEPASRGPYVDAGVYRYERRSQEFFSPGPHSAERTVKAPSAIFNLASTIIGGGILSLPYAFDKCGLVLAFVFMIASSTASNFSLYVIVSCSRRGGVTTYEEIVRTALGPKAGLITVTLLVMLTFLTMVAYVILVKDLVGSLGEHFLYARAITDGEKNMLTIICVAFVSPLLLARSMDALRFTSIFSLLSVLLLAIAITIRAVQSLESSDNDADPLLNAEPTSIKLFPTNWADPVFAFPIISISFLCHFNVLPVYKELHKPTRHRLKKIVSSTMFSTWAFYMIVGTMGYLFAYQLPGGVKDDILNNFAGNDTLINIGRLGLLMTIMLNMPLIMQPCRMNTVRLAKYVSSFVKAFTSRAENGEDIALLTTPTARHGTIKVSVPFGSENVLHVLLTASLIIGVVALALVLPGVAVVWNVMGSTVGILISYVLPCVSYLVIRQSKPNSDRRKVTAWGILAVGSILCLVCTFQAITSL</sequence>
<feature type="region of interest" description="Disordered" evidence="8">
    <location>
        <begin position="1"/>
        <end position="25"/>
    </location>
</feature>